<feature type="domain" description="Glycosyl transferase family 28 C-terminal" evidence="5">
    <location>
        <begin position="236"/>
        <end position="364"/>
    </location>
</feature>
<dbReference type="Gene3D" id="3.40.50.2000">
    <property type="entry name" value="Glycogen Phosphorylase B"/>
    <property type="match status" value="1"/>
</dbReference>
<sequence>MMERGNKMKTQRKAQVLVLTGAIGHGHVQTANAIRESAAAWFQEDVDVHVVDYMEQVAPHLHGVGSYCFIQWLKLFPNMYGYLFEMTRKDRGLAQLLKSVRLTSLRPLSKLVQRMRPDVIVSTFPAASAAVSKLKERGLVDCPAVTVITDHTDHSFWIHPYTDLYMVGSQEAQNVLVAQGISAARIEVTGIPVRPAFYNTYDKQELRERHGLDGSAMTVLMMGGGCGLLDASLLRELEKAPWASSMQFIVICGRNERLQQQLERWAELTPLRVHIEGYVEAVHEYMAMSDLMITKSGGVTTTEAVVQKLPLLVYKPLPGQEQDNIRYLLRNGLARRAKSADDLLSKLASFEAHPEQLERMRERAQAEQQHTPVSALQAILNVLNQPAMQRKAAGQWFRRRRIV</sequence>
<name>A0ABS8YJA8_9BACL</name>
<evidence type="ECO:0000256" key="1">
    <source>
        <dbReference type="ARBA" id="ARBA00004370"/>
    </source>
</evidence>
<dbReference type="EMBL" id="JAJNBZ010000009">
    <property type="protein sequence ID" value="MCE5170302.1"/>
    <property type="molecule type" value="Genomic_DNA"/>
</dbReference>
<organism evidence="7 8">
    <name type="scientific">Paenibacillus profundus</name>
    <dbReference type="NCBI Taxonomy" id="1173085"/>
    <lineage>
        <taxon>Bacteria</taxon>
        <taxon>Bacillati</taxon>
        <taxon>Bacillota</taxon>
        <taxon>Bacilli</taxon>
        <taxon>Bacillales</taxon>
        <taxon>Paenibacillaceae</taxon>
        <taxon>Paenibacillus</taxon>
    </lineage>
</organism>
<protein>
    <submittedName>
        <fullName evidence="7">Glycosyltransferase</fullName>
        <ecNumber evidence="7">2.4.-.-</ecNumber>
    </submittedName>
</protein>
<evidence type="ECO:0000256" key="2">
    <source>
        <dbReference type="ARBA" id="ARBA00006962"/>
    </source>
</evidence>
<gene>
    <name evidence="7" type="ORF">LQV63_13380</name>
</gene>
<dbReference type="InterPro" id="IPR009695">
    <property type="entry name" value="Diacylglyc_glucosyltr_N"/>
</dbReference>
<dbReference type="PANTHER" id="PTHR43025">
    <property type="entry name" value="MONOGALACTOSYLDIACYLGLYCEROL SYNTHASE"/>
    <property type="match status" value="1"/>
</dbReference>
<evidence type="ECO:0000313" key="7">
    <source>
        <dbReference type="EMBL" id="MCE5170302.1"/>
    </source>
</evidence>
<evidence type="ECO:0000259" key="6">
    <source>
        <dbReference type="Pfam" id="PF06925"/>
    </source>
</evidence>
<keyword evidence="3 7" id="KW-0328">Glycosyltransferase</keyword>
<comment type="caution">
    <text evidence="7">The sequence shown here is derived from an EMBL/GenBank/DDBJ whole genome shotgun (WGS) entry which is preliminary data.</text>
</comment>
<feature type="domain" description="Diacylglycerol glucosyltransferase N-terminal" evidence="6">
    <location>
        <begin position="27"/>
        <end position="193"/>
    </location>
</feature>
<evidence type="ECO:0000256" key="4">
    <source>
        <dbReference type="ARBA" id="ARBA00022679"/>
    </source>
</evidence>
<dbReference type="EC" id="2.4.-.-" evidence="7"/>
<reference evidence="7 8" key="1">
    <citation type="submission" date="2021-11" db="EMBL/GenBank/DDBJ databases">
        <title>Draft genome sequence of Paenibacillus profundus YoMME, a new Gram-positive bacteria with exoelectrogenic properties.</title>
        <authorList>
            <person name="Hubenova Y."/>
            <person name="Hubenova E."/>
            <person name="Manasiev Y."/>
            <person name="Peykov S."/>
            <person name="Mitov M."/>
        </authorList>
    </citation>
    <scope>NUCLEOTIDE SEQUENCE [LARGE SCALE GENOMIC DNA]</scope>
    <source>
        <strain evidence="7 8">YoMME</strain>
    </source>
</reference>
<dbReference type="InterPro" id="IPR007235">
    <property type="entry name" value="Glyco_trans_28_C"/>
</dbReference>
<dbReference type="InterPro" id="IPR050519">
    <property type="entry name" value="Glycosyltransf_28_UgtP"/>
</dbReference>
<evidence type="ECO:0000256" key="3">
    <source>
        <dbReference type="ARBA" id="ARBA00022676"/>
    </source>
</evidence>
<keyword evidence="8" id="KW-1185">Reference proteome</keyword>
<dbReference type="Proteomes" id="UP001199916">
    <property type="component" value="Unassembled WGS sequence"/>
</dbReference>
<dbReference type="Pfam" id="PF06925">
    <property type="entry name" value="MGDG_synth"/>
    <property type="match status" value="1"/>
</dbReference>
<dbReference type="Pfam" id="PF04101">
    <property type="entry name" value="Glyco_tran_28_C"/>
    <property type="match status" value="1"/>
</dbReference>
<dbReference type="GO" id="GO:0016757">
    <property type="term" value="F:glycosyltransferase activity"/>
    <property type="evidence" value="ECO:0007669"/>
    <property type="project" value="UniProtKB-KW"/>
</dbReference>
<comment type="similarity">
    <text evidence="2">Belongs to the glycosyltransferase 28 family.</text>
</comment>
<evidence type="ECO:0000313" key="8">
    <source>
        <dbReference type="Proteomes" id="UP001199916"/>
    </source>
</evidence>
<comment type="subcellular location">
    <subcellularLocation>
        <location evidence="1">Membrane</location>
    </subcellularLocation>
</comment>
<evidence type="ECO:0000259" key="5">
    <source>
        <dbReference type="Pfam" id="PF04101"/>
    </source>
</evidence>
<keyword evidence="4 7" id="KW-0808">Transferase</keyword>
<dbReference type="PANTHER" id="PTHR43025:SF3">
    <property type="entry name" value="MONOGALACTOSYLDIACYLGLYCEROL SYNTHASE 1, CHLOROPLASTIC"/>
    <property type="match status" value="1"/>
</dbReference>
<dbReference type="SUPFAM" id="SSF53756">
    <property type="entry name" value="UDP-Glycosyltransferase/glycogen phosphorylase"/>
    <property type="match status" value="1"/>
</dbReference>
<dbReference type="RefSeq" id="WP_233697069.1">
    <property type="nucleotide sequence ID" value="NZ_JAJNBZ010000009.1"/>
</dbReference>
<accession>A0ABS8YJA8</accession>
<proteinExistence type="inferred from homology"/>